<keyword evidence="3" id="KW-0687">Ribonucleoprotein</keyword>
<feature type="domain" description="Large ribosomal subunit protein bL12 C-terminal" evidence="4">
    <location>
        <begin position="104"/>
        <end position="170"/>
    </location>
</feature>
<dbReference type="PANTHER" id="PTHR45987:SF11">
    <property type="entry name" value="OS07G0626100 PROTEIN"/>
    <property type="match status" value="1"/>
</dbReference>
<evidence type="ECO:0000256" key="1">
    <source>
        <dbReference type="ARBA" id="ARBA00007197"/>
    </source>
</evidence>
<dbReference type="SUPFAM" id="SSF54736">
    <property type="entry name" value="ClpS-like"/>
    <property type="match status" value="1"/>
</dbReference>
<dbReference type="GO" id="GO:0003735">
    <property type="term" value="F:structural constituent of ribosome"/>
    <property type="evidence" value="ECO:0007669"/>
    <property type="project" value="InterPro"/>
</dbReference>
<proteinExistence type="inferred from homology"/>
<accession>A0A2P2QKW4</accession>
<dbReference type="GO" id="GO:1990904">
    <property type="term" value="C:ribonucleoprotein complex"/>
    <property type="evidence" value="ECO:0007669"/>
    <property type="project" value="UniProtKB-KW"/>
</dbReference>
<protein>
    <submittedName>
        <fullName evidence="5">Uncharacterized protein MANES_13G111200</fullName>
    </submittedName>
</protein>
<keyword evidence="2" id="KW-0689">Ribosomal protein</keyword>
<dbReference type="InterPro" id="IPR014719">
    <property type="entry name" value="Ribosomal_bL12_C/ClpS-like"/>
</dbReference>
<dbReference type="Pfam" id="PF00542">
    <property type="entry name" value="Ribosomal_L12"/>
    <property type="match status" value="1"/>
</dbReference>
<evidence type="ECO:0000259" key="4">
    <source>
        <dbReference type="Pfam" id="PF00542"/>
    </source>
</evidence>
<dbReference type="GO" id="GO:0003729">
    <property type="term" value="F:mRNA binding"/>
    <property type="evidence" value="ECO:0007669"/>
    <property type="project" value="TreeGrafter"/>
</dbReference>
<dbReference type="FunFam" id="3.30.1390.10:FF:000001">
    <property type="entry name" value="50S ribosomal protein L7/L12"/>
    <property type="match status" value="1"/>
</dbReference>
<dbReference type="CDD" id="cd00387">
    <property type="entry name" value="Ribosomal_L7_L12"/>
    <property type="match status" value="1"/>
</dbReference>
<dbReference type="AlphaFoldDB" id="A0A2P2QKW4"/>
<evidence type="ECO:0000256" key="3">
    <source>
        <dbReference type="ARBA" id="ARBA00023274"/>
    </source>
</evidence>
<dbReference type="GO" id="GO:0006412">
    <property type="term" value="P:translation"/>
    <property type="evidence" value="ECO:0007669"/>
    <property type="project" value="InterPro"/>
</dbReference>
<name>A0A2P2QKW4_RHIMU</name>
<dbReference type="EMBL" id="GGEC01087142">
    <property type="protein sequence ID" value="MBX67626.1"/>
    <property type="molecule type" value="Transcribed_RNA"/>
</dbReference>
<reference evidence="5" key="1">
    <citation type="submission" date="2018-02" db="EMBL/GenBank/DDBJ databases">
        <title>Rhizophora mucronata_Transcriptome.</title>
        <authorList>
            <person name="Meera S.P."/>
            <person name="Sreeshan A."/>
            <person name="Augustine A."/>
        </authorList>
    </citation>
    <scope>NUCLEOTIDE SEQUENCE</scope>
    <source>
        <tissue evidence="5">Leaf</tissue>
    </source>
</reference>
<dbReference type="Gene3D" id="3.30.1390.10">
    <property type="match status" value="1"/>
</dbReference>
<evidence type="ECO:0000313" key="5">
    <source>
        <dbReference type="EMBL" id="MBX67626.1"/>
    </source>
</evidence>
<dbReference type="InterPro" id="IPR013823">
    <property type="entry name" value="Ribosomal_bL12_C"/>
</dbReference>
<dbReference type="PANTHER" id="PTHR45987">
    <property type="entry name" value="39S RIBOSOMAL PROTEIN L12"/>
    <property type="match status" value="1"/>
</dbReference>
<dbReference type="GO" id="GO:0005840">
    <property type="term" value="C:ribosome"/>
    <property type="evidence" value="ECO:0007669"/>
    <property type="project" value="UniProtKB-KW"/>
</dbReference>
<evidence type="ECO:0000256" key="2">
    <source>
        <dbReference type="ARBA" id="ARBA00022980"/>
    </source>
</evidence>
<organism evidence="5">
    <name type="scientific">Rhizophora mucronata</name>
    <name type="common">Asiatic mangrove</name>
    <dbReference type="NCBI Taxonomy" id="61149"/>
    <lineage>
        <taxon>Eukaryota</taxon>
        <taxon>Viridiplantae</taxon>
        <taxon>Streptophyta</taxon>
        <taxon>Embryophyta</taxon>
        <taxon>Tracheophyta</taxon>
        <taxon>Spermatophyta</taxon>
        <taxon>Magnoliopsida</taxon>
        <taxon>eudicotyledons</taxon>
        <taxon>Gunneridae</taxon>
        <taxon>Pentapetalae</taxon>
        <taxon>rosids</taxon>
        <taxon>fabids</taxon>
        <taxon>Malpighiales</taxon>
        <taxon>Rhizophoraceae</taxon>
        <taxon>Rhizophora</taxon>
    </lineage>
</organism>
<sequence length="171" mass="18618">MSSIAPKMPAKSLARLLSLDPKPVFRSLSTLSSNETRTQKLERLADEYLSLTKLEKYDYNILFRLKLGLDRFGSAASGRIFSGTAGSGSGSADAQPAAAEKTAFDIKLEKYDTAAKIKIIKEVRTFTDLGLKEAKDLVEKVPVVLKKGLAKDEATPILEKLKELGATVVLE</sequence>
<comment type="similarity">
    <text evidence="1">Belongs to the bacterial ribosomal protein bL12 family.</text>
</comment>
<dbReference type="InterPro" id="IPR000206">
    <property type="entry name" value="Ribosomal_bL12"/>
</dbReference>